<proteinExistence type="predicted"/>
<comment type="caution">
    <text evidence="2">The sequence shown here is derived from an EMBL/GenBank/DDBJ whole genome shotgun (WGS) entry which is preliminary data.</text>
</comment>
<dbReference type="AlphaFoldDB" id="A0AAV9J788"/>
<organism evidence="2 3">
    <name type="scientific">Oleoguttula mirabilis</name>
    <dbReference type="NCBI Taxonomy" id="1507867"/>
    <lineage>
        <taxon>Eukaryota</taxon>
        <taxon>Fungi</taxon>
        <taxon>Dikarya</taxon>
        <taxon>Ascomycota</taxon>
        <taxon>Pezizomycotina</taxon>
        <taxon>Dothideomycetes</taxon>
        <taxon>Dothideomycetidae</taxon>
        <taxon>Mycosphaerellales</taxon>
        <taxon>Teratosphaeriaceae</taxon>
        <taxon>Oleoguttula</taxon>
    </lineage>
</organism>
<accession>A0AAV9J788</accession>
<dbReference type="Proteomes" id="UP001324427">
    <property type="component" value="Unassembled WGS sequence"/>
</dbReference>
<evidence type="ECO:0000256" key="1">
    <source>
        <dbReference type="SAM" id="MobiDB-lite"/>
    </source>
</evidence>
<keyword evidence="3" id="KW-1185">Reference proteome</keyword>
<sequence>MRDRHEFPDVESETIEALFPEADSPVDWDQLCGHVDDALANLFLPHWYRGEYEAIRAWHSDFPKQNIQRAKDAVEDMRGVLEADDHDEGEEQDGPGPAAADEGVESQQSKRNEHQSGQIVAPKAGVKRKRTQEVTPLPTLPIPPASGPRPTQPM</sequence>
<dbReference type="EMBL" id="JAVFHQ010000071">
    <property type="protein sequence ID" value="KAK4540268.1"/>
    <property type="molecule type" value="Genomic_DNA"/>
</dbReference>
<name>A0AAV9J788_9PEZI</name>
<gene>
    <name evidence="2" type="ORF">LTR36_009673</name>
</gene>
<feature type="compositionally biased region" description="Acidic residues" evidence="1">
    <location>
        <begin position="84"/>
        <end position="93"/>
    </location>
</feature>
<protein>
    <submittedName>
        <fullName evidence="2">Uncharacterized protein</fullName>
    </submittedName>
</protein>
<evidence type="ECO:0000313" key="2">
    <source>
        <dbReference type="EMBL" id="KAK4540268.1"/>
    </source>
</evidence>
<evidence type="ECO:0000313" key="3">
    <source>
        <dbReference type="Proteomes" id="UP001324427"/>
    </source>
</evidence>
<feature type="region of interest" description="Disordered" evidence="1">
    <location>
        <begin position="69"/>
        <end position="154"/>
    </location>
</feature>
<feature type="compositionally biased region" description="Basic and acidic residues" evidence="1">
    <location>
        <begin position="69"/>
        <end position="83"/>
    </location>
</feature>
<reference evidence="2 3" key="1">
    <citation type="submission" date="2021-11" db="EMBL/GenBank/DDBJ databases">
        <title>Black yeast isolated from Biological Soil Crust.</title>
        <authorList>
            <person name="Kurbessoian T."/>
        </authorList>
    </citation>
    <scope>NUCLEOTIDE SEQUENCE [LARGE SCALE GENOMIC DNA]</scope>
    <source>
        <strain evidence="2 3">CCFEE 5522</strain>
    </source>
</reference>
<feature type="compositionally biased region" description="Pro residues" evidence="1">
    <location>
        <begin position="138"/>
        <end position="154"/>
    </location>
</feature>